<sequence length="144" mass="16394">MGLSFDLLPVYQDLIMTGMSLSRKYKEAKRGVAESSNAFKELNDLADPDLIQEWLVQESTAQASQIQDLSAMDIYNVQLKKARSWKTIELDLLWTSFRQLGERPQMGVATWLASGISIEEMQIALAMDIRRMGRHPTETQTLEI</sequence>
<dbReference type="RefSeq" id="XP_041217043.1">
    <property type="nucleotide sequence ID" value="XM_041376227.1"/>
</dbReference>
<dbReference type="GeneID" id="64670525"/>
<accession>A0AAD4DPE7</accession>
<protein>
    <submittedName>
        <fullName evidence="1">Uncharacterized protein</fullName>
    </submittedName>
</protein>
<organism evidence="1 2">
    <name type="scientific">Suillus fuscotomentosus</name>
    <dbReference type="NCBI Taxonomy" id="1912939"/>
    <lineage>
        <taxon>Eukaryota</taxon>
        <taxon>Fungi</taxon>
        <taxon>Dikarya</taxon>
        <taxon>Basidiomycota</taxon>
        <taxon>Agaricomycotina</taxon>
        <taxon>Agaricomycetes</taxon>
        <taxon>Agaricomycetidae</taxon>
        <taxon>Boletales</taxon>
        <taxon>Suillineae</taxon>
        <taxon>Suillaceae</taxon>
        <taxon>Suillus</taxon>
    </lineage>
</organism>
<dbReference type="EMBL" id="JABBWK010000187">
    <property type="protein sequence ID" value="KAG1887967.1"/>
    <property type="molecule type" value="Genomic_DNA"/>
</dbReference>
<keyword evidence="2" id="KW-1185">Reference proteome</keyword>
<gene>
    <name evidence="1" type="ORF">F5891DRAFT_966406</name>
</gene>
<comment type="caution">
    <text evidence="1">The sequence shown here is derived from an EMBL/GenBank/DDBJ whole genome shotgun (WGS) entry which is preliminary data.</text>
</comment>
<evidence type="ECO:0000313" key="2">
    <source>
        <dbReference type="Proteomes" id="UP001195769"/>
    </source>
</evidence>
<name>A0AAD4DPE7_9AGAM</name>
<dbReference type="AlphaFoldDB" id="A0AAD4DPE7"/>
<feature type="non-terminal residue" evidence="1">
    <location>
        <position position="1"/>
    </location>
</feature>
<evidence type="ECO:0000313" key="1">
    <source>
        <dbReference type="EMBL" id="KAG1887967.1"/>
    </source>
</evidence>
<reference evidence="1" key="1">
    <citation type="journal article" date="2020" name="New Phytol.">
        <title>Comparative genomics reveals dynamic genome evolution in host specialist ectomycorrhizal fungi.</title>
        <authorList>
            <person name="Lofgren L.A."/>
            <person name="Nguyen N.H."/>
            <person name="Vilgalys R."/>
            <person name="Ruytinx J."/>
            <person name="Liao H.L."/>
            <person name="Branco S."/>
            <person name="Kuo A."/>
            <person name="LaButti K."/>
            <person name="Lipzen A."/>
            <person name="Andreopoulos W."/>
            <person name="Pangilinan J."/>
            <person name="Riley R."/>
            <person name="Hundley H."/>
            <person name="Na H."/>
            <person name="Barry K."/>
            <person name="Grigoriev I.V."/>
            <person name="Stajich J.E."/>
            <person name="Kennedy P.G."/>
        </authorList>
    </citation>
    <scope>NUCLEOTIDE SEQUENCE</scope>
    <source>
        <strain evidence="1">FC203</strain>
    </source>
</reference>
<dbReference type="Proteomes" id="UP001195769">
    <property type="component" value="Unassembled WGS sequence"/>
</dbReference>
<proteinExistence type="predicted"/>